<dbReference type="Pfam" id="PF17933">
    <property type="entry name" value="TetR_C_25"/>
    <property type="match status" value="1"/>
</dbReference>
<dbReference type="SUPFAM" id="SSF48498">
    <property type="entry name" value="Tetracyclin repressor-like, C-terminal domain"/>
    <property type="match status" value="1"/>
</dbReference>
<dbReference type="GO" id="GO:0003700">
    <property type="term" value="F:DNA-binding transcription factor activity"/>
    <property type="evidence" value="ECO:0007669"/>
    <property type="project" value="TreeGrafter"/>
</dbReference>
<dbReference type="Proteomes" id="UP000539111">
    <property type="component" value="Unassembled WGS sequence"/>
</dbReference>
<accession>A0A7Z0D164</accession>
<sequence>MRSTIPDSSTTAGRIRTAAIERFGRSGFSVSLRAIAADAGVSAGLIVHHFGSREGLEQACDELVAATIRECKMAFAVTSDAGTILSQMMALDEYAPQVVYLLRRLQAGGHHARGFMRSLIDDSYDYIEAGVAAGTIRPSRDPWARAKYLTLTTMGGLVLQLTLRGDLDDSDLDQPGALRSLADFSTGPALELYSEPFFTDRKLFDAFVEHENETPWAGADSRAPGGPPPDSPRGQS</sequence>
<dbReference type="InterPro" id="IPR036271">
    <property type="entry name" value="Tet_transcr_reg_TetR-rel_C_sf"/>
</dbReference>
<evidence type="ECO:0000256" key="3">
    <source>
        <dbReference type="SAM" id="MobiDB-lite"/>
    </source>
</evidence>
<protein>
    <submittedName>
        <fullName evidence="5">AcrR family transcriptional regulator</fullName>
    </submittedName>
</protein>
<name>A0A7Z0D164_9MICO</name>
<dbReference type="EMBL" id="JACBZP010000001">
    <property type="protein sequence ID" value="NYI66413.1"/>
    <property type="molecule type" value="Genomic_DNA"/>
</dbReference>
<dbReference type="InterPro" id="IPR001647">
    <property type="entry name" value="HTH_TetR"/>
</dbReference>
<evidence type="ECO:0000313" key="6">
    <source>
        <dbReference type="Proteomes" id="UP000539111"/>
    </source>
</evidence>
<dbReference type="PRINTS" id="PR00455">
    <property type="entry name" value="HTHTETR"/>
</dbReference>
<keyword evidence="6" id="KW-1185">Reference proteome</keyword>
<dbReference type="GO" id="GO:0000976">
    <property type="term" value="F:transcription cis-regulatory region binding"/>
    <property type="evidence" value="ECO:0007669"/>
    <property type="project" value="TreeGrafter"/>
</dbReference>
<evidence type="ECO:0000259" key="4">
    <source>
        <dbReference type="PROSITE" id="PS50977"/>
    </source>
</evidence>
<organism evidence="5 6">
    <name type="scientific">Spelaeicoccus albus</name>
    <dbReference type="NCBI Taxonomy" id="1280376"/>
    <lineage>
        <taxon>Bacteria</taxon>
        <taxon>Bacillati</taxon>
        <taxon>Actinomycetota</taxon>
        <taxon>Actinomycetes</taxon>
        <taxon>Micrococcales</taxon>
        <taxon>Brevibacteriaceae</taxon>
        <taxon>Spelaeicoccus</taxon>
    </lineage>
</organism>
<dbReference type="InterPro" id="IPR009057">
    <property type="entry name" value="Homeodomain-like_sf"/>
</dbReference>
<dbReference type="Pfam" id="PF00440">
    <property type="entry name" value="TetR_N"/>
    <property type="match status" value="1"/>
</dbReference>
<dbReference type="SUPFAM" id="SSF46689">
    <property type="entry name" value="Homeodomain-like"/>
    <property type="match status" value="1"/>
</dbReference>
<feature type="domain" description="HTH tetR-type" evidence="4">
    <location>
        <begin position="9"/>
        <end position="68"/>
    </location>
</feature>
<comment type="caution">
    <text evidence="5">The sequence shown here is derived from an EMBL/GenBank/DDBJ whole genome shotgun (WGS) entry which is preliminary data.</text>
</comment>
<feature type="DNA-binding region" description="H-T-H motif" evidence="2">
    <location>
        <begin position="31"/>
        <end position="50"/>
    </location>
</feature>
<evidence type="ECO:0000313" key="5">
    <source>
        <dbReference type="EMBL" id="NYI66413.1"/>
    </source>
</evidence>
<dbReference type="RefSeq" id="WP_179425748.1">
    <property type="nucleotide sequence ID" value="NZ_JACBZP010000001.1"/>
</dbReference>
<dbReference type="PROSITE" id="PS50977">
    <property type="entry name" value="HTH_TETR_2"/>
    <property type="match status" value="1"/>
</dbReference>
<dbReference type="InterPro" id="IPR050109">
    <property type="entry name" value="HTH-type_TetR-like_transc_reg"/>
</dbReference>
<proteinExistence type="predicted"/>
<dbReference type="AlphaFoldDB" id="A0A7Z0D164"/>
<dbReference type="InterPro" id="IPR041484">
    <property type="entry name" value="TetR_C_25"/>
</dbReference>
<feature type="region of interest" description="Disordered" evidence="3">
    <location>
        <begin position="214"/>
        <end position="236"/>
    </location>
</feature>
<feature type="compositionally biased region" description="Pro residues" evidence="3">
    <location>
        <begin position="225"/>
        <end position="236"/>
    </location>
</feature>
<reference evidence="5 6" key="1">
    <citation type="submission" date="2020-07" db="EMBL/GenBank/DDBJ databases">
        <title>Sequencing the genomes of 1000 actinobacteria strains.</title>
        <authorList>
            <person name="Klenk H.-P."/>
        </authorList>
    </citation>
    <scope>NUCLEOTIDE SEQUENCE [LARGE SCALE GENOMIC DNA]</scope>
    <source>
        <strain evidence="5 6">DSM 26341</strain>
    </source>
</reference>
<gene>
    <name evidence="5" type="ORF">BJY26_000719</name>
</gene>
<dbReference type="Gene3D" id="1.10.357.10">
    <property type="entry name" value="Tetracycline Repressor, domain 2"/>
    <property type="match status" value="1"/>
</dbReference>
<evidence type="ECO:0000256" key="2">
    <source>
        <dbReference type="PROSITE-ProRule" id="PRU00335"/>
    </source>
</evidence>
<keyword evidence="1 2" id="KW-0238">DNA-binding</keyword>
<dbReference type="PANTHER" id="PTHR30055">
    <property type="entry name" value="HTH-TYPE TRANSCRIPTIONAL REGULATOR RUTR"/>
    <property type="match status" value="1"/>
</dbReference>
<evidence type="ECO:0000256" key="1">
    <source>
        <dbReference type="ARBA" id="ARBA00023125"/>
    </source>
</evidence>
<dbReference type="PANTHER" id="PTHR30055:SF146">
    <property type="entry name" value="HTH-TYPE TRANSCRIPTIONAL DUAL REGULATOR CECR"/>
    <property type="match status" value="1"/>
</dbReference>